<evidence type="ECO:0000313" key="2">
    <source>
        <dbReference type="Proteomes" id="UP000499080"/>
    </source>
</evidence>
<accession>A0A4Y2M587</accession>
<evidence type="ECO:0000313" key="1">
    <source>
        <dbReference type="EMBL" id="GBN20836.1"/>
    </source>
</evidence>
<proteinExistence type="predicted"/>
<dbReference type="Proteomes" id="UP000499080">
    <property type="component" value="Unassembled WGS sequence"/>
</dbReference>
<gene>
    <name evidence="1" type="ORF">AVEN_74933_1</name>
</gene>
<reference evidence="1 2" key="1">
    <citation type="journal article" date="2019" name="Sci. Rep.">
        <title>Orb-weaving spider Araneus ventricosus genome elucidates the spidroin gene catalogue.</title>
        <authorList>
            <person name="Kono N."/>
            <person name="Nakamura H."/>
            <person name="Ohtoshi R."/>
            <person name="Moran D.A.P."/>
            <person name="Shinohara A."/>
            <person name="Yoshida Y."/>
            <person name="Fujiwara M."/>
            <person name="Mori M."/>
            <person name="Tomita M."/>
            <person name="Arakawa K."/>
        </authorList>
    </citation>
    <scope>NUCLEOTIDE SEQUENCE [LARGE SCALE GENOMIC DNA]</scope>
</reference>
<sequence>MYIDPRLKELNRERKFARKLFKPLETMFSSLNLLKLISKLSEKIETDELINLNADDGTIWKHVKPFKKKYKNIPNLIGPAGIANTDQDKANFLANSLETHFTLNSISDPETIMKSVNSLTPHPSEILLCIKKLETNKAPGIDCIKNKMLKNLPCNIILNLNTIIEKI</sequence>
<dbReference type="AlphaFoldDB" id="A0A4Y2M587"/>
<dbReference type="EMBL" id="BGPR01006663">
    <property type="protein sequence ID" value="GBN20836.1"/>
    <property type="molecule type" value="Genomic_DNA"/>
</dbReference>
<dbReference type="OrthoDB" id="7698997at2759"/>
<organism evidence="1 2">
    <name type="scientific">Araneus ventricosus</name>
    <name type="common">Orbweaver spider</name>
    <name type="synonym">Epeira ventricosa</name>
    <dbReference type="NCBI Taxonomy" id="182803"/>
    <lineage>
        <taxon>Eukaryota</taxon>
        <taxon>Metazoa</taxon>
        <taxon>Ecdysozoa</taxon>
        <taxon>Arthropoda</taxon>
        <taxon>Chelicerata</taxon>
        <taxon>Arachnida</taxon>
        <taxon>Araneae</taxon>
        <taxon>Araneomorphae</taxon>
        <taxon>Entelegynae</taxon>
        <taxon>Araneoidea</taxon>
        <taxon>Araneidae</taxon>
        <taxon>Araneus</taxon>
    </lineage>
</organism>
<name>A0A4Y2M587_ARAVE</name>
<comment type="caution">
    <text evidence="1">The sequence shown here is derived from an EMBL/GenBank/DDBJ whole genome shotgun (WGS) entry which is preliminary data.</text>
</comment>
<protein>
    <recommendedName>
        <fullName evidence="3">RNA-directed DNA polymerase from transposon BS</fullName>
    </recommendedName>
</protein>
<evidence type="ECO:0008006" key="3">
    <source>
        <dbReference type="Google" id="ProtNLM"/>
    </source>
</evidence>
<keyword evidence="2" id="KW-1185">Reference proteome</keyword>